<evidence type="ECO:0000256" key="1">
    <source>
        <dbReference type="ARBA" id="ARBA00004141"/>
    </source>
</evidence>
<dbReference type="PANTHER" id="PTHR37422:SF13">
    <property type="entry name" value="LIPOPOLYSACCHARIDE BIOSYNTHESIS PROTEIN PA4999-RELATED"/>
    <property type="match status" value="1"/>
</dbReference>
<protein>
    <submittedName>
        <fullName evidence="7">O-antigen polymerase</fullName>
    </submittedName>
</protein>
<dbReference type="PANTHER" id="PTHR37422">
    <property type="entry name" value="TEICHURONIC ACID BIOSYNTHESIS PROTEIN TUAE"/>
    <property type="match status" value="1"/>
</dbReference>
<accession>Q0HWW2</accession>
<dbReference type="GO" id="GO:0016020">
    <property type="term" value="C:membrane"/>
    <property type="evidence" value="ECO:0007669"/>
    <property type="project" value="UniProtKB-SubCell"/>
</dbReference>
<dbReference type="PRINTS" id="PR01988">
    <property type="entry name" value="EXPORTERBACE"/>
</dbReference>
<keyword evidence="2 5" id="KW-0812">Transmembrane</keyword>
<feature type="transmembrane region" description="Helical" evidence="5">
    <location>
        <begin position="152"/>
        <end position="175"/>
    </location>
</feature>
<evidence type="ECO:0000313" key="7">
    <source>
        <dbReference type="EMBL" id="ABI42393.1"/>
    </source>
</evidence>
<evidence type="ECO:0000256" key="2">
    <source>
        <dbReference type="ARBA" id="ARBA00022692"/>
    </source>
</evidence>
<feature type="transmembrane region" description="Helical" evidence="5">
    <location>
        <begin position="187"/>
        <end position="216"/>
    </location>
</feature>
<feature type="transmembrane region" description="Helical" evidence="5">
    <location>
        <begin position="122"/>
        <end position="140"/>
    </location>
</feature>
<sequence length="399" mass="45771">MKYSNVFFAVGFFISISSLPTLFFLIPGGALNVLSCIIALPILLLLLILNGGYKFPCDNLLIVAQVCLIFIYFLGVSVSLVSNDFFELFASAIRYFSYFIFFIVAYNLSLSGHLTIKKFDKFIVFLVMVLLFFSVYQILSGTRPFMNGAYRLSSIFGPTPAGFALVLLFCSIYLWHRRNVARYYEFLFISSVAMVLLVHSRQAIVTVFISIFLILFLKSKLHKKIAYLLIFSLFVLLFYWVVLNTDFLPRFTDMLTRDGVDGSTLTRIRIFETVVNSLDYYEKVFGVGLGGFNHFYGDITGKLGVAAHNDFLLFYIETGAVGLILYVIYLFTLLLFSFRRSNENTDRDFKSVMFVLYVSFPVMSFINNPYYYPQVQWLILTFIGILLGHEKRLRCKANA</sequence>
<dbReference type="InterPro" id="IPR022324">
    <property type="entry name" value="Bacilysin_exporter_BacE_put"/>
</dbReference>
<keyword evidence="4 5" id="KW-0472">Membrane</keyword>
<feature type="transmembrane region" description="Helical" evidence="5">
    <location>
        <begin position="6"/>
        <end position="26"/>
    </location>
</feature>
<feature type="domain" description="O-antigen ligase-related" evidence="6">
    <location>
        <begin position="187"/>
        <end position="327"/>
    </location>
</feature>
<feature type="transmembrane region" description="Helical" evidence="5">
    <location>
        <begin position="225"/>
        <end position="243"/>
    </location>
</feature>
<dbReference type="AlphaFoldDB" id="Q0HWW2"/>
<feature type="transmembrane region" description="Helical" evidence="5">
    <location>
        <begin position="312"/>
        <end position="336"/>
    </location>
</feature>
<evidence type="ECO:0000256" key="5">
    <source>
        <dbReference type="SAM" id="Phobius"/>
    </source>
</evidence>
<evidence type="ECO:0000256" key="4">
    <source>
        <dbReference type="ARBA" id="ARBA00023136"/>
    </source>
</evidence>
<dbReference type="InterPro" id="IPR007016">
    <property type="entry name" value="O-antigen_ligase-rel_domated"/>
</dbReference>
<dbReference type="EMBL" id="CP000444">
    <property type="protein sequence ID" value="ABI42393.1"/>
    <property type="molecule type" value="Genomic_DNA"/>
</dbReference>
<dbReference type="InterPro" id="IPR051533">
    <property type="entry name" value="WaaL-like"/>
</dbReference>
<feature type="transmembrane region" description="Helical" evidence="5">
    <location>
        <begin position="348"/>
        <end position="366"/>
    </location>
</feature>
<comment type="subcellular location">
    <subcellularLocation>
        <location evidence="1">Membrane</location>
        <topology evidence="1">Multi-pass membrane protein</topology>
    </subcellularLocation>
</comment>
<proteinExistence type="predicted"/>
<organism evidence="7">
    <name type="scientific">Shewanella sp. (strain MR-7)</name>
    <dbReference type="NCBI Taxonomy" id="60481"/>
    <lineage>
        <taxon>Bacteria</taxon>
        <taxon>Pseudomonadati</taxon>
        <taxon>Pseudomonadota</taxon>
        <taxon>Gammaproteobacteria</taxon>
        <taxon>Alteromonadales</taxon>
        <taxon>Shewanellaceae</taxon>
        <taxon>Shewanella</taxon>
    </lineage>
</organism>
<dbReference type="HOGENOM" id="CLU_690571_0_0_6"/>
<feature type="transmembrane region" description="Helical" evidence="5">
    <location>
        <begin position="95"/>
        <end position="116"/>
    </location>
</feature>
<reference evidence="7" key="1">
    <citation type="submission" date="2006-08" db="EMBL/GenBank/DDBJ databases">
        <title>Complete sequence of Chromosome1 of Shewanella sp. MR-7.</title>
        <authorList>
            <consortium name="US DOE Joint Genome Institute"/>
            <person name="Copeland A."/>
            <person name="Lucas S."/>
            <person name="Lapidus A."/>
            <person name="Barry K."/>
            <person name="Detter J.C."/>
            <person name="Glavina del Rio T."/>
            <person name="Hammon N."/>
            <person name="Israni S."/>
            <person name="Dalin E."/>
            <person name="Tice H."/>
            <person name="Pitluck S."/>
            <person name="Kiss H."/>
            <person name="Brettin T."/>
            <person name="Bruce D."/>
            <person name="Han C."/>
            <person name="Tapia R."/>
            <person name="Gilna P."/>
            <person name="Schmutz J."/>
            <person name="Larimer F."/>
            <person name="Land M."/>
            <person name="Hauser L."/>
            <person name="Kyrpides N."/>
            <person name="Mikhailova N."/>
            <person name="Nealson K."/>
            <person name="Konstantinidis K."/>
            <person name="Klappenbach J."/>
            <person name="Tiedje J."/>
            <person name="Richardson P."/>
        </authorList>
    </citation>
    <scope>NUCLEOTIDE SEQUENCE</scope>
    <source>
        <strain evidence="7">MR-7</strain>
    </source>
</reference>
<name>Q0HWW2_SHESR</name>
<feature type="transmembrane region" description="Helical" evidence="5">
    <location>
        <begin position="33"/>
        <end position="53"/>
    </location>
</feature>
<evidence type="ECO:0000256" key="3">
    <source>
        <dbReference type="ARBA" id="ARBA00022989"/>
    </source>
</evidence>
<dbReference type="KEGG" id="shm:Shewmr7_1394"/>
<keyword evidence="3 5" id="KW-1133">Transmembrane helix</keyword>
<evidence type="ECO:0000259" key="6">
    <source>
        <dbReference type="Pfam" id="PF04932"/>
    </source>
</evidence>
<feature type="transmembrane region" description="Helical" evidence="5">
    <location>
        <begin position="372"/>
        <end position="389"/>
    </location>
</feature>
<feature type="transmembrane region" description="Helical" evidence="5">
    <location>
        <begin position="59"/>
        <end position="83"/>
    </location>
</feature>
<dbReference type="Pfam" id="PF04932">
    <property type="entry name" value="Wzy_C"/>
    <property type="match status" value="1"/>
</dbReference>
<gene>
    <name evidence="7" type="ordered locus">Shewmr7_1394</name>
</gene>